<evidence type="ECO:0000259" key="2">
    <source>
        <dbReference type="Pfam" id="PF01232"/>
    </source>
</evidence>
<feature type="domain" description="Mannitol dehydrogenase C-terminal" evidence="3">
    <location>
        <begin position="319"/>
        <end position="514"/>
    </location>
</feature>
<dbReference type="Proteomes" id="UP000006804">
    <property type="component" value="Chromosome"/>
</dbReference>
<dbReference type="EMBL" id="CP002351">
    <property type="protein sequence ID" value="AEH50249.1"/>
    <property type="molecule type" value="Genomic_DNA"/>
</dbReference>
<accession>F7YUR3</accession>
<evidence type="ECO:0000259" key="3">
    <source>
        <dbReference type="Pfam" id="PF08125"/>
    </source>
</evidence>
<dbReference type="eggNOG" id="COG0246">
    <property type="taxonomic scope" value="Bacteria"/>
</dbReference>
<dbReference type="PATRIC" id="fig|688269.3.peg.147"/>
<dbReference type="InterPro" id="IPR050988">
    <property type="entry name" value="Mannitol_DH/Oxidoreductase"/>
</dbReference>
<gene>
    <name evidence="4" type="ORF">Theth_0145</name>
</gene>
<dbReference type="InterPro" id="IPR013131">
    <property type="entry name" value="Mannitol_DH_N"/>
</dbReference>
<feature type="domain" description="Mannitol dehydrogenase N-terminal" evidence="2">
    <location>
        <begin position="40"/>
        <end position="300"/>
    </location>
</feature>
<name>F7YUR3_9THEM</name>
<dbReference type="AlphaFoldDB" id="F7YUR3"/>
<dbReference type="RefSeq" id="WP_013931473.1">
    <property type="nucleotide sequence ID" value="NC_015707.1"/>
</dbReference>
<dbReference type="SUPFAM" id="SSF48179">
    <property type="entry name" value="6-phosphogluconate dehydrogenase C-terminal domain-like"/>
    <property type="match status" value="1"/>
</dbReference>
<dbReference type="PANTHER" id="PTHR43362">
    <property type="entry name" value="MANNITOL DEHYDROGENASE DSF1-RELATED"/>
    <property type="match status" value="1"/>
</dbReference>
<dbReference type="InterPro" id="IPR013118">
    <property type="entry name" value="Mannitol_DH_C"/>
</dbReference>
<dbReference type="Pfam" id="PF01232">
    <property type="entry name" value="Mannitol_dh"/>
    <property type="match status" value="1"/>
</dbReference>
<dbReference type="PANTHER" id="PTHR43362:SF1">
    <property type="entry name" value="MANNITOL DEHYDROGENASE 2-RELATED"/>
    <property type="match status" value="1"/>
</dbReference>
<dbReference type="GO" id="GO:0016616">
    <property type="term" value="F:oxidoreductase activity, acting on the CH-OH group of donors, NAD or NADP as acceptor"/>
    <property type="evidence" value="ECO:0007669"/>
    <property type="project" value="TreeGrafter"/>
</dbReference>
<keyword evidence="5" id="KW-1185">Reference proteome</keyword>
<dbReference type="STRING" id="688269.Theth_0145"/>
<dbReference type="OrthoDB" id="271711at2"/>
<protein>
    <submittedName>
        <fullName evidence="4">Mannitol dehydrogenase domain protein</fullName>
    </submittedName>
</protein>
<dbReference type="InterPro" id="IPR036291">
    <property type="entry name" value="NAD(P)-bd_dom_sf"/>
</dbReference>
<organism evidence="4 5">
    <name type="scientific">Pseudothermotoga thermarum DSM 5069</name>
    <dbReference type="NCBI Taxonomy" id="688269"/>
    <lineage>
        <taxon>Bacteria</taxon>
        <taxon>Thermotogati</taxon>
        <taxon>Thermotogota</taxon>
        <taxon>Thermotogae</taxon>
        <taxon>Thermotogales</taxon>
        <taxon>Thermotogaceae</taxon>
        <taxon>Pseudothermotoga</taxon>
    </lineage>
</organism>
<dbReference type="KEGG" id="tta:Theth_0145"/>
<dbReference type="Gene3D" id="1.10.1040.10">
    <property type="entry name" value="N-(1-d-carboxylethyl)-l-norvaline Dehydrogenase, domain 2"/>
    <property type="match status" value="1"/>
</dbReference>
<reference evidence="4 5" key="1">
    <citation type="submission" date="2010-11" db="EMBL/GenBank/DDBJ databases">
        <title>The complete genome of Thermotoga thermarum DSM 5069.</title>
        <authorList>
            <consortium name="US DOE Joint Genome Institute (JGI-PGF)"/>
            <person name="Lucas S."/>
            <person name="Copeland A."/>
            <person name="Lapidus A."/>
            <person name="Bruce D."/>
            <person name="Goodwin L."/>
            <person name="Pitluck S."/>
            <person name="Kyrpides N."/>
            <person name="Mavromatis K."/>
            <person name="Ivanova N."/>
            <person name="Zeytun A."/>
            <person name="Brettin T."/>
            <person name="Detter J.C."/>
            <person name="Tapia R."/>
            <person name="Han C."/>
            <person name="Land M."/>
            <person name="Hauser L."/>
            <person name="Markowitz V."/>
            <person name="Cheng J.-F."/>
            <person name="Hugenholtz P."/>
            <person name="Woyke T."/>
            <person name="Wu D."/>
            <person name="Spring S."/>
            <person name="Schroeder M."/>
            <person name="Brambilla E."/>
            <person name="Klenk H.-P."/>
            <person name="Eisen J.A."/>
        </authorList>
    </citation>
    <scope>NUCLEOTIDE SEQUENCE [LARGE SCALE GENOMIC DNA]</scope>
    <source>
        <strain evidence="4 5">DSM 5069</strain>
    </source>
</reference>
<dbReference type="SUPFAM" id="SSF51735">
    <property type="entry name" value="NAD(P)-binding Rossmann-fold domains"/>
    <property type="match status" value="1"/>
</dbReference>
<keyword evidence="1" id="KW-0560">Oxidoreductase</keyword>
<evidence type="ECO:0000313" key="4">
    <source>
        <dbReference type="EMBL" id="AEH50249.1"/>
    </source>
</evidence>
<sequence length="536" mass="60215">MRLNKSSLKNADFWEKVGVKVPKFDVEKTKENTMKEPTWLHFGAGNIFRGFIAGLAQNLLEQELSNKGVIAAELFDYEIIDRIFVPYDNLAIAVTLKNDGSMDKEIIASITEALKANPATKDWSRLTEIFQNPSLQVVSFTITEKGYNLKDAAGNFYKQVAEDMNNGPSKPQSSMGKVLALLYERFRAGKYKLALLSLDNFARNGEKLFSSLREIAEGWVQKKLVEKEFLDYLSNEIAFPWSMIDKIVPGPSKIVEEHLKSLGIEGMEPILTEKNTHIAPFVNMEETQYLLIEDMFPNGRPIFEKSGKNVFVTDRETVEKAERMKVTACLNPLHTAISIYGHLLGYKTIAECMKDPLIFKLAKGVGEEGLVVTPDPGVISPRKFLEEVLNQRLSNPHIPDTPQRILIDTSQKVPIRFGETIKSYATRKDLNPRQLRCIPLAIAGWLRYLMGIDDNGNPLTLSPDPLLDDLRKYVCKVSFGHPETVGDNLKDVLSNERLFAVNLYQVGIGEKIEEMFKSLIAGTGAVKATLEKYFGG</sequence>
<proteinExistence type="predicted"/>
<evidence type="ECO:0000313" key="5">
    <source>
        <dbReference type="Proteomes" id="UP000006804"/>
    </source>
</evidence>
<evidence type="ECO:0000256" key="1">
    <source>
        <dbReference type="ARBA" id="ARBA00023002"/>
    </source>
</evidence>
<dbReference type="InterPro" id="IPR008927">
    <property type="entry name" value="6-PGluconate_DH-like_C_sf"/>
</dbReference>
<dbReference type="InterPro" id="IPR013328">
    <property type="entry name" value="6PGD_dom2"/>
</dbReference>
<dbReference type="HOGENOM" id="CLU_037833_0_0_0"/>
<dbReference type="Pfam" id="PF08125">
    <property type="entry name" value="Mannitol_dh_C"/>
    <property type="match status" value="1"/>
</dbReference>
<dbReference type="Gene3D" id="3.40.50.720">
    <property type="entry name" value="NAD(P)-binding Rossmann-like Domain"/>
    <property type="match status" value="1"/>
</dbReference>